<dbReference type="Proteomes" id="UP000297706">
    <property type="component" value="Unassembled WGS sequence"/>
</dbReference>
<feature type="transmembrane region" description="Helical" evidence="1">
    <location>
        <begin position="102"/>
        <end position="119"/>
    </location>
</feature>
<evidence type="ECO:0000256" key="1">
    <source>
        <dbReference type="SAM" id="Phobius"/>
    </source>
</evidence>
<feature type="transmembrane region" description="Helical" evidence="1">
    <location>
        <begin position="174"/>
        <end position="195"/>
    </location>
</feature>
<sequence length="205" mass="23509">MVRAHRHFYIVLLSILSAVFVWSAIDPVDRLTWALEVAPVVIVLPILVVTYRYFVFTPLVYVLILIHALILMVGGHYTYAEVPWFNWLRDAYELSRNYYDRLGHFAQGFVPAMVAREILLKKSPLVPGRWLFFIVSCICLSISAVYEFIEWWVAAYEGGAADAFLGTQGDIWDTQWDMLMALVGAVTAQAFLSTFHDRQIINVSR</sequence>
<feature type="transmembrane region" description="Helical" evidence="1">
    <location>
        <begin position="58"/>
        <end position="79"/>
    </location>
</feature>
<dbReference type="PIRSF" id="PIRSF020606">
    <property type="entry name" value="UCP020606"/>
    <property type="match status" value="1"/>
</dbReference>
<keyword evidence="3" id="KW-1185">Reference proteome</keyword>
<comment type="caution">
    <text evidence="2">The sequence shown here is derived from an EMBL/GenBank/DDBJ whole genome shotgun (WGS) entry which is preliminary data.</text>
</comment>
<dbReference type="OrthoDB" id="9786473at2"/>
<dbReference type="InterPro" id="IPR014509">
    <property type="entry name" value="YjdF-like"/>
</dbReference>
<dbReference type="Pfam" id="PF09997">
    <property type="entry name" value="DUF2238"/>
    <property type="match status" value="1"/>
</dbReference>
<feature type="transmembrane region" description="Helical" evidence="1">
    <location>
        <begin position="131"/>
        <end position="154"/>
    </location>
</feature>
<dbReference type="EMBL" id="PQVH01000012">
    <property type="protein sequence ID" value="TFW70594.1"/>
    <property type="molecule type" value="Genomic_DNA"/>
</dbReference>
<protein>
    <submittedName>
        <fullName evidence="2">DUF2238 domain-containing protein</fullName>
    </submittedName>
</protein>
<reference evidence="2 3" key="1">
    <citation type="submission" date="2018-02" db="EMBL/GenBank/DDBJ databases">
        <title>A novel lanthanide dependent methylotroph, Methylotenera sp. La3113.</title>
        <authorList>
            <person name="Lv H."/>
            <person name="Tani A."/>
        </authorList>
    </citation>
    <scope>NUCLEOTIDE SEQUENCE [LARGE SCALE GENOMIC DNA]</scope>
    <source>
        <strain evidence="2 3">La3113</strain>
    </source>
</reference>
<name>A0A4Y9VP95_9PROT</name>
<keyword evidence="1" id="KW-0472">Membrane</keyword>
<keyword evidence="1" id="KW-0812">Transmembrane</keyword>
<evidence type="ECO:0000313" key="3">
    <source>
        <dbReference type="Proteomes" id="UP000297706"/>
    </source>
</evidence>
<evidence type="ECO:0000313" key="2">
    <source>
        <dbReference type="EMBL" id="TFW70594.1"/>
    </source>
</evidence>
<feature type="transmembrane region" description="Helical" evidence="1">
    <location>
        <begin position="7"/>
        <end position="25"/>
    </location>
</feature>
<dbReference type="InterPro" id="IPR058534">
    <property type="entry name" value="YjdF"/>
</dbReference>
<keyword evidence="1" id="KW-1133">Transmembrane helix</keyword>
<accession>A0A4Y9VP95</accession>
<proteinExistence type="predicted"/>
<dbReference type="AlphaFoldDB" id="A0A4Y9VP95"/>
<feature type="transmembrane region" description="Helical" evidence="1">
    <location>
        <begin position="31"/>
        <end position="51"/>
    </location>
</feature>
<organism evidence="2 3">
    <name type="scientific">Methylotenera oryzisoli</name>
    <dbReference type="NCBI Taxonomy" id="2080758"/>
    <lineage>
        <taxon>Bacteria</taxon>
        <taxon>Pseudomonadati</taxon>
        <taxon>Pseudomonadota</taxon>
        <taxon>Betaproteobacteria</taxon>
        <taxon>Nitrosomonadales</taxon>
        <taxon>Methylophilaceae</taxon>
        <taxon>Methylotenera</taxon>
    </lineage>
</organism>
<gene>
    <name evidence="2" type="ORF">C3Y98_09750</name>
</gene>